<accession>A0AAW0QZG0</accession>
<gene>
    <name evidence="1" type="ORF">PG999_004473</name>
</gene>
<organism evidence="1 2">
    <name type="scientific">Apiospora kogelbergensis</name>
    <dbReference type="NCBI Taxonomy" id="1337665"/>
    <lineage>
        <taxon>Eukaryota</taxon>
        <taxon>Fungi</taxon>
        <taxon>Dikarya</taxon>
        <taxon>Ascomycota</taxon>
        <taxon>Pezizomycotina</taxon>
        <taxon>Sordariomycetes</taxon>
        <taxon>Xylariomycetidae</taxon>
        <taxon>Amphisphaeriales</taxon>
        <taxon>Apiosporaceae</taxon>
        <taxon>Apiospora</taxon>
    </lineage>
</organism>
<sequence>MAQYVERITPENCAQLSERVIDQRRVVCAWNVELVGFAWAGRPKTEYLMENDEENISIFTRLPQKFESWSFYTRLQSFDPATLPYSRFEDWESLVSQKGQHYSS</sequence>
<comment type="caution">
    <text evidence="1">The sequence shown here is derived from an EMBL/GenBank/DDBJ whole genome shotgun (WGS) entry which is preliminary data.</text>
</comment>
<dbReference type="Proteomes" id="UP001392437">
    <property type="component" value="Unassembled WGS sequence"/>
</dbReference>
<protein>
    <submittedName>
        <fullName evidence="1">Uncharacterized protein</fullName>
    </submittedName>
</protein>
<evidence type="ECO:0000313" key="1">
    <source>
        <dbReference type="EMBL" id="KAK8120353.1"/>
    </source>
</evidence>
<evidence type="ECO:0000313" key="2">
    <source>
        <dbReference type="Proteomes" id="UP001392437"/>
    </source>
</evidence>
<reference evidence="1 2" key="1">
    <citation type="submission" date="2023-01" db="EMBL/GenBank/DDBJ databases">
        <title>Analysis of 21 Apiospora genomes using comparative genomics revels a genus with tremendous synthesis potential of carbohydrate active enzymes and secondary metabolites.</title>
        <authorList>
            <person name="Sorensen T."/>
        </authorList>
    </citation>
    <scope>NUCLEOTIDE SEQUENCE [LARGE SCALE GENOMIC DNA]</scope>
    <source>
        <strain evidence="1 2">CBS 117206</strain>
    </source>
</reference>
<name>A0AAW0QZG0_9PEZI</name>
<keyword evidence="2" id="KW-1185">Reference proteome</keyword>
<dbReference type="AlphaFoldDB" id="A0AAW0QZG0"/>
<proteinExistence type="predicted"/>
<dbReference type="EMBL" id="JAQQWP010000004">
    <property type="protein sequence ID" value="KAK8120353.1"/>
    <property type="molecule type" value="Genomic_DNA"/>
</dbReference>